<dbReference type="GO" id="GO:0005634">
    <property type="term" value="C:nucleus"/>
    <property type="evidence" value="ECO:0007669"/>
    <property type="project" value="InterPro"/>
</dbReference>
<feature type="compositionally biased region" description="Polar residues" evidence="1">
    <location>
        <begin position="170"/>
        <end position="179"/>
    </location>
</feature>
<organism evidence="5">
    <name type="scientific">Hydatigena taeniaeformis</name>
    <name type="common">Feline tapeworm</name>
    <name type="synonym">Taenia taeniaeformis</name>
    <dbReference type="NCBI Taxonomy" id="6205"/>
    <lineage>
        <taxon>Eukaryota</taxon>
        <taxon>Metazoa</taxon>
        <taxon>Spiralia</taxon>
        <taxon>Lophotrochozoa</taxon>
        <taxon>Platyhelminthes</taxon>
        <taxon>Cestoda</taxon>
        <taxon>Eucestoda</taxon>
        <taxon>Cyclophyllidea</taxon>
        <taxon>Taeniidae</taxon>
        <taxon>Hydatigera</taxon>
    </lineage>
</organism>
<dbReference type="InterPro" id="IPR012541">
    <property type="entry name" value="DBP10_C"/>
</dbReference>
<dbReference type="Proteomes" id="UP000274429">
    <property type="component" value="Unassembled WGS sequence"/>
</dbReference>
<dbReference type="STRING" id="6205.A0A0R3WSG3"/>
<evidence type="ECO:0000313" key="3">
    <source>
        <dbReference type="EMBL" id="VDM23157.1"/>
    </source>
</evidence>
<feature type="compositionally biased region" description="Basic and acidic residues" evidence="1">
    <location>
        <begin position="225"/>
        <end position="234"/>
    </location>
</feature>
<evidence type="ECO:0000313" key="4">
    <source>
        <dbReference type="Proteomes" id="UP000274429"/>
    </source>
</evidence>
<dbReference type="Pfam" id="PF08147">
    <property type="entry name" value="DBP10CT"/>
    <property type="match status" value="1"/>
</dbReference>
<protein>
    <submittedName>
        <fullName evidence="5">RNA helicase</fullName>
    </submittedName>
</protein>
<dbReference type="EMBL" id="UYWX01002875">
    <property type="protein sequence ID" value="VDM23157.1"/>
    <property type="molecule type" value="Genomic_DNA"/>
</dbReference>
<sequence length="286" mass="32253">MMRGDEATERGLSMSSAALDVGVNNFALSAEAARLDVQGDEVGISYGRPAGSKKVLQVWDRKKKRFVNPEVAAGKANVARIKTESGATIPASYKTDRYKMWLKKSKVDMESMGNQAEVDGSGETANASKTTKAESKKPKDKFISLFNARYGSVVEFMDLEDDGNMNGTFFNRRSGTQWSKKNKRANHDNETNNTTTKNGNRSGFKVVGTMSRFHRTLQNATKRKTLEETKEIKQAKGSRTFGQMRKPEQILKLRRRKEKQNQFRLRNKAKRSGRGGGRKEKQKRKR</sequence>
<dbReference type="GO" id="GO:0003724">
    <property type="term" value="F:RNA helicase activity"/>
    <property type="evidence" value="ECO:0007669"/>
    <property type="project" value="InterPro"/>
</dbReference>
<name>A0A0R3WSG3_HYDTA</name>
<dbReference type="AlphaFoldDB" id="A0A0R3WSG3"/>
<proteinExistence type="predicted"/>
<dbReference type="SMART" id="SM01123">
    <property type="entry name" value="DBP10CT"/>
    <property type="match status" value="1"/>
</dbReference>
<accession>A0A0R3WSG3</accession>
<reference evidence="3 4" key="2">
    <citation type="submission" date="2018-11" db="EMBL/GenBank/DDBJ databases">
        <authorList>
            <consortium name="Pathogen Informatics"/>
        </authorList>
    </citation>
    <scope>NUCLEOTIDE SEQUENCE [LARGE SCALE GENOMIC DNA]</scope>
</reference>
<evidence type="ECO:0000256" key="1">
    <source>
        <dbReference type="SAM" id="MobiDB-lite"/>
    </source>
</evidence>
<evidence type="ECO:0000259" key="2">
    <source>
        <dbReference type="SMART" id="SM01123"/>
    </source>
</evidence>
<feature type="region of interest" description="Disordered" evidence="1">
    <location>
        <begin position="225"/>
        <end position="286"/>
    </location>
</feature>
<feature type="compositionally biased region" description="Low complexity" evidence="1">
    <location>
        <begin position="191"/>
        <end position="200"/>
    </location>
</feature>
<feature type="domain" description="DBP10 C-terminal" evidence="2">
    <location>
        <begin position="36"/>
        <end position="104"/>
    </location>
</feature>
<gene>
    <name evidence="3" type="ORF">TTAC_LOCUS3688</name>
</gene>
<feature type="region of interest" description="Disordered" evidence="1">
    <location>
        <begin position="170"/>
        <end position="204"/>
    </location>
</feature>
<reference evidence="5" key="1">
    <citation type="submission" date="2017-02" db="UniProtKB">
        <authorList>
            <consortium name="WormBaseParasite"/>
        </authorList>
    </citation>
    <scope>IDENTIFICATION</scope>
</reference>
<feature type="region of interest" description="Disordered" evidence="1">
    <location>
        <begin position="112"/>
        <end position="138"/>
    </location>
</feature>
<dbReference type="OrthoDB" id="10662744at2759"/>
<dbReference type="GO" id="GO:0003723">
    <property type="term" value="F:RNA binding"/>
    <property type="evidence" value="ECO:0007669"/>
    <property type="project" value="InterPro"/>
</dbReference>
<dbReference type="GO" id="GO:0005524">
    <property type="term" value="F:ATP binding"/>
    <property type="evidence" value="ECO:0007669"/>
    <property type="project" value="InterPro"/>
</dbReference>
<evidence type="ECO:0000313" key="5">
    <source>
        <dbReference type="WBParaSite" id="TTAC_0000370301-mRNA-1"/>
    </source>
</evidence>
<keyword evidence="4" id="KW-1185">Reference proteome</keyword>
<dbReference type="WBParaSite" id="TTAC_0000370301-mRNA-1">
    <property type="protein sequence ID" value="TTAC_0000370301-mRNA-1"/>
    <property type="gene ID" value="TTAC_0000370301"/>
</dbReference>